<dbReference type="InterPro" id="IPR032812">
    <property type="entry name" value="SbsA_Ig"/>
</dbReference>
<evidence type="ECO:0008006" key="8">
    <source>
        <dbReference type="Google" id="ProtNLM"/>
    </source>
</evidence>
<protein>
    <recommendedName>
        <fullName evidence="8">Alpha-2-macroglobulin domain-containing protein</fullName>
    </recommendedName>
</protein>
<comment type="similarity">
    <text evidence="1">Belongs to the protease inhibitor I39 (alpha-2-macroglobulin) family. Bacterial alpha-2-macroglobulin subfamily.</text>
</comment>
<dbReference type="EMBL" id="MHSN01000014">
    <property type="protein sequence ID" value="OHA45005.1"/>
    <property type="molecule type" value="Genomic_DNA"/>
</dbReference>
<dbReference type="InterPro" id="IPR001599">
    <property type="entry name" value="Macroglobln_a2"/>
</dbReference>
<dbReference type="InterPro" id="IPR011625">
    <property type="entry name" value="A2M_N_BRD"/>
</dbReference>
<evidence type="ECO:0000313" key="7">
    <source>
        <dbReference type="Proteomes" id="UP000176881"/>
    </source>
</evidence>
<sequence>MENFNVSQDVGLPPQIPRKFPPKKLLLLAILAAILVVFGLTFFLKKSPEGILSPAQYEETYTLVNDKVSESAAIQINLPEGFDKGLVPQGVSFEPEIKGRWLTSNLASVAAFKPSKKLETGKYYKAVLATAGGTIEKDFMADEDPSIVEIFPAADSEVTQASAITIVFNRPMVPLTALSETENMEIPVTIAPQTPGKFKWISTRTLQFIPTSTLIPSANYEVKVNSGFISMDGLPVKARTHKFKTTPIRFLSSSSGEIIYSKPIEFRFNVPVDLEKTAAALRLKNLSADKNIEFEIEYGSKTIYDLKSRKDATIPDKTVVRVIQKQDKFGRKNLWDFEESYEAALGSVYPAGGDIIISEKLRSNVSSSGIIKNVSVLSERTTLASEYLFDPQGALTLSFFEDINLSKSDFAIKGLRKIEYGEKCKDAEAKGYYSPKCEKVPDQAVLVFRFDADKFTTKGETIPLMLRKIVTATGLEIKSDLQVSLKVYPGLQITKITPANNSAKASVTGLTICSNSPLSPQGGEDFKTAIVSDKYIVLGEWNQPYIQNYNSYEKNPPCAVDEYVSRIRYGLLPNESYNLVLNLKDVFGQTVQRKITFQTEPAPKFYLRLQSLNQSYNVTTPDKTILTYAAENFDVVNVKICKINPQSALGILTSQPQQTDSGDGLPCIQTKYETVAMPPKMWVNNYFQIDLKKYWDDPKGFFIISLGNPKYLNQNGAPIYERTYVNVTNLAVGEKRVETASWDQNPKNTKDKLNATPLQGGLYWVNTLSDLKPVSGAVVSVYRDPKIQGASPIFAHTIMTGADGVAIVPPTDDVMGAVVRYGNDAAIITSWSDTLNWSGTASTENRAYIYTDRPIYRPGQTVNIKGIYRQGFDGLYGFDPNQTANVSVRASNGETLLSQNIPMSKYGTFSTTVKLPENAPTGGYYISALDQYAYFEVEEYVGAAFEAKAQTEKDEYISGEEVAIDVSGKYYFGVPVDAGAVNYTFTSQNFYFDRYTDEYFNFGSDWYYCYDCGYGDSFIKRGQTQLDTDGKARIVEKIDFDKLFNEKDGNRDQSKIIVFNATITNKQGKSVSVEKSFIVHRGEIYLGVKTDPFFAGKNERFNLRLKTVDTQGKPVRQSDIEIEVSKVTWESYKRQEVDAGYYNISQRVLTPVLKRSVSTNGRGDFSDEFTLEEAGEYEISASTKDSLGNTISTKTSVYIYGSKSISIRPTNNAAMTLSTDKKNLKVGETASVLFESQSPKAKALITTERGRIFDYKIIDLSSNLYKHEFTIMEDYAPNIYASVLLLSPAPEIKFGQIEFIVNQDSKKIDVRIESDKPAYLPGEKVNLTIRTLDSGGRGIPAEVSVSVADMSVLALKGNPKKNPLSFFYGGFGLAVKTLSNLKNLLHEVPIPTGTKGGGGSSAEDLSKHKRGEFLDTAFWKAEVETNASGSASVSFTLPDNLTQWQVESVAISQDSKVGAGYKEFTARKNIMAVPLRPRFALPGDEFEIGAQIFNQTQESQRLMISYESATLPINGGDTNTAKTLKAGESVVLYFKVKSPLEMQKGVHKFTLSAKSDAFEDTVENEIPIKANITKETTATAGATKNNSETEYIYIPREVREENGGIKIRTNATLAVFLDESLSNLSDYIYGGSGGIASKLAALSIIKKGLKIQNGEGKVKIDDVYIDGQKYAPDEAVKVGLKKIYESQNSDGGFGYYNGSKSNTGLSISTLSSLGDVKSAGYAVDDGVLSRAAAFIGNKIQEDKKDRYSTDMKIAAAHAISKAGINPATLIGEIQSLANGSYLDENSSSLSLGLLAELAILEKFSDQFLNRVLIALKNRVDIDSRGSYIKINRKNINWTRHETPVKDTALFLKVIALSNTNNTQTDEIMRWLFANKKSGSYGSSEDTLAVIDAFTSFLIASDEMNSRFTLAVSIDSQELGKREFNKQTILTPFEKFLPISDLKKNTIQKIQFTKTDSDATVDRFYYDLELGYYLSAQNIPPRDEGVTVSNQLFRMDDEAMQNPVLTAKVGEVLKGEITILTGKPRKEFGVESFIPVGFELVNFNLATEDQTLQNGNNEYYGDEGMGVNDTSEPAKPFVKNPGIFKKIWSSLLATPAALNAYEYENLPIWNNNLYPEITQYLDDRLFLFRESLPAGSYTYEYYLRATTPGTFSYPPTVASELYFPENFGRTAGAVFVVEK</sequence>
<dbReference type="Pfam" id="PF13205">
    <property type="entry name" value="Big_5"/>
    <property type="match status" value="1"/>
</dbReference>
<dbReference type="InterPro" id="IPR002890">
    <property type="entry name" value="MG2"/>
</dbReference>
<dbReference type="InterPro" id="IPR041246">
    <property type="entry name" value="Bact_MG10"/>
</dbReference>
<feature type="transmembrane region" description="Helical" evidence="3">
    <location>
        <begin position="25"/>
        <end position="44"/>
    </location>
</feature>
<reference evidence="6 7" key="1">
    <citation type="journal article" date="2016" name="Nat. Commun.">
        <title>Thousands of microbial genomes shed light on interconnected biogeochemical processes in an aquifer system.</title>
        <authorList>
            <person name="Anantharaman K."/>
            <person name="Brown C.T."/>
            <person name="Hug L.A."/>
            <person name="Sharon I."/>
            <person name="Castelle C.J."/>
            <person name="Probst A.J."/>
            <person name="Thomas B.C."/>
            <person name="Singh A."/>
            <person name="Wilkins M.J."/>
            <person name="Karaoz U."/>
            <person name="Brodie E.L."/>
            <person name="Williams K.H."/>
            <person name="Hubbard S.S."/>
            <person name="Banfield J.F."/>
        </authorList>
    </citation>
    <scope>NUCLEOTIDE SEQUENCE [LARGE SCALE GENOMIC DNA]</scope>
</reference>
<dbReference type="Pfam" id="PF17973">
    <property type="entry name" value="bMG10"/>
    <property type="match status" value="1"/>
</dbReference>
<dbReference type="InterPro" id="IPR008930">
    <property type="entry name" value="Terpenoid_cyclase/PrenylTrfase"/>
</dbReference>
<evidence type="ECO:0000259" key="4">
    <source>
        <dbReference type="SMART" id="SM01359"/>
    </source>
</evidence>
<dbReference type="GO" id="GO:0004866">
    <property type="term" value="F:endopeptidase inhibitor activity"/>
    <property type="evidence" value="ECO:0007669"/>
    <property type="project" value="InterPro"/>
</dbReference>
<dbReference type="Gene3D" id="2.60.40.1930">
    <property type="match status" value="1"/>
</dbReference>
<dbReference type="InterPro" id="IPR051802">
    <property type="entry name" value="YfhM-like"/>
</dbReference>
<organism evidence="6 7">
    <name type="scientific">Candidatus Taylorbacteria bacterium RIFCSPLOWO2_12_FULL_47_20</name>
    <dbReference type="NCBI Taxonomy" id="1802335"/>
    <lineage>
        <taxon>Bacteria</taxon>
        <taxon>Candidatus Tayloriibacteriota</taxon>
    </lineage>
</organism>
<accession>A0A1G2P9K3</accession>
<feature type="domain" description="Alpha-2-macroglobulin" evidence="5">
    <location>
        <begin position="1416"/>
        <end position="1506"/>
    </location>
</feature>
<dbReference type="PANTHER" id="PTHR40094:SF1">
    <property type="entry name" value="UBIQUITIN DOMAIN-CONTAINING PROTEIN"/>
    <property type="match status" value="1"/>
</dbReference>
<keyword evidence="3" id="KW-0812">Transmembrane</keyword>
<keyword evidence="3" id="KW-1133">Transmembrane helix</keyword>
<keyword evidence="2" id="KW-0732">Signal</keyword>
<dbReference type="Gene3D" id="2.20.130.20">
    <property type="match status" value="1"/>
</dbReference>
<name>A0A1G2P9K3_9BACT</name>
<evidence type="ECO:0000256" key="3">
    <source>
        <dbReference type="SAM" id="Phobius"/>
    </source>
</evidence>
<dbReference type="Gene3D" id="2.60.40.3710">
    <property type="match status" value="1"/>
</dbReference>
<dbReference type="Proteomes" id="UP000176881">
    <property type="component" value="Unassembled WGS sequence"/>
</dbReference>
<dbReference type="STRING" id="1802335.A3G59_02895"/>
<dbReference type="Pfam" id="PF07703">
    <property type="entry name" value="A2M_BRD"/>
    <property type="match status" value="1"/>
</dbReference>
<evidence type="ECO:0000313" key="6">
    <source>
        <dbReference type="EMBL" id="OHA45005.1"/>
    </source>
</evidence>
<dbReference type="Pfam" id="PF00207">
    <property type="entry name" value="A2M"/>
    <property type="match status" value="1"/>
</dbReference>
<dbReference type="PANTHER" id="PTHR40094">
    <property type="entry name" value="ALPHA-2-MACROGLOBULIN HOMOLOG"/>
    <property type="match status" value="1"/>
</dbReference>
<evidence type="ECO:0000256" key="1">
    <source>
        <dbReference type="ARBA" id="ARBA00010556"/>
    </source>
</evidence>
<evidence type="ECO:0000259" key="5">
    <source>
        <dbReference type="SMART" id="SM01360"/>
    </source>
</evidence>
<keyword evidence="3" id="KW-0472">Membrane</keyword>
<gene>
    <name evidence="6" type="ORF">A3G59_02895</name>
</gene>
<dbReference type="SMART" id="SM01360">
    <property type="entry name" value="A2M"/>
    <property type="match status" value="1"/>
</dbReference>
<dbReference type="Gene3D" id="1.50.10.20">
    <property type="match status" value="1"/>
</dbReference>
<evidence type="ECO:0000256" key="2">
    <source>
        <dbReference type="ARBA" id="ARBA00022729"/>
    </source>
</evidence>
<feature type="domain" description="Alpha-2-macroglobulin bait region" evidence="4">
    <location>
        <begin position="1215"/>
        <end position="1355"/>
    </location>
</feature>
<comment type="caution">
    <text evidence="6">The sequence shown here is derived from an EMBL/GenBank/DDBJ whole genome shotgun (WGS) entry which is preliminary data.</text>
</comment>
<dbReference type="SMART" id="SM01359">
    <property type="entry name" value="A2M_N_2"/>
    <property type="match status" value="1"/>
</dbReference>
<dbReference type="SUPFAM" id="SSF48239">
    <property type="entry name" value="Terpenoid cyclases/Protein prenyltransferases"/>
    <property type="match status" value="1"/>
</dbReference>
<proteinExistence type="inferred from homology"/>
<dbReference type="Pfam" id="PF01835">
    <property type="entry name" value="MG2"/>
    <property type="match status" value="1"/>
</dbReference>